<feature type="domain" description="YcdB/YcdC repeated" evidence="1">
    <location>
        <begin position="227"/>
        <end position="381"/>
    </location>
</feature>
<evidence type="ECO:0000259" key="1">
    <source>
        <dbReference type="Pfam" id="PF16244"/>
    </source>
</evidence>
<dbReference type="KEGG" id="mcui:G8O30_00830"/>
<reference evidence="2 3" key="1">
    <citation type="submission" date="2019-07" db="EMBL/GenBank/DDBJ databases">
        <title>Genome sequence of 2 isolates from Red Sea Mangroves.</title>
        <authorList>
            <person name="Sefrji F."/>
            <person name="Michoud G."/>
            <person name="Merlino G."/>
            <person name="Daffonchio D."/>
        </authorList>
    </citation>
    <scope>NUCLEOTIDE SEQUENCE [LARGE SCALE GENOMIC DNA]</scope>
    <source>
        <strain evidence="2 3">R1DC41</strain>
    </source>
</reference>
<keyword evidence="3" id="KW-1185">Reference proteome</keyword>
<name>A0A7S8HEE1_9BACI</name>
<evidence type="ECO:0000313" key="3">
    <source>
        <dbReference type="Proteomes" id="UP000593626"/>
    </source>
</evidence>
<evidence type="ECO:0000313" key="2">
    <source>
        <dbReference type="EMBL" id="QPC45622.1"/>
    </source>
</evidence>
<dbReference type="EMBL" id="CP049742">
    <property type="protein sequence ID" value="QPC45622.1"/>
    <property type="molecule type" value="Genomic_DNA"/>
</dbReference>
<feature type="domain" description="YcdB/YcdC repeated" evidence="1">
    <location>
        <begin position="4"/>
        <end position="133"/>
    </location>
</feature>
<proteinExistence type="predicted"/>
<dbReference type="RefSeq" id="WP_239673130.1">
    <property type="nucleotide sequence ID" value="NZ_CP049742.1"/>
</dbReference>
<dbReference type="InterPro" id="IPR032599">
    <property type="entry name" value="YcdB/YcdC_rep_domain"/>
</dbReference>
<dbReference type="AlphaFoldDB" id="A0A7S8HEE1"/>
<dbReference type="Proteomes" id="UP000593626">
    <property type="component" value="Chromosome"/>
</dbReference>
<dbReference type="Pfam" id="PF16244">
    <property type="entry name" value="DUF4901"/>
    <property type="match status" value="2"/>
</dbReference>
<sequence>MDHTKLKEIATSVFDVPSHLPLTIEDYFEDKEAYFVWEEGMEEGVSVRLDSEGRLLALHAFLHDSELPEISLEERIEIAKAFLDKHYGEELSRWTLVKQEAGYLEFCPVIMEIPIEDAGVTIRVNKKGIVTDVSYRPLEVEPKILSYIAPKEQVLAEVKKDIQLKLSVASIIKVIHLGEVDRLALVYEWDGFYRPIPVDGSKVDQIIEEESQVMVDPPAPTNRLMNWSVEELIGITPDLEKIREGDMEDVSAVVWRKAGFEEKEGTLSVDDYIHNRAGETVKAKFDKKSGKLQGFLWFMERDGNVDLSSQECLQLAVDYIQAINPELLENFTLKLVERENINTEKQLFHFEIFLKNTSLQLPTMLGVNVNKRTGRVYFYSGIDIDLKSAAALETNPPISMEEAVERISKSLDIELKWKIDYDEDEKSYKLVYKLCDKESGNPIRYVDAVSGELILAERD</sequence>
<organism evidence="2 3">
    <name type="scientific">Mangrovibacillus cuniculi</name>
    <dbReference type="NCBI Taxonomy" id="2593652"/>
    <lineage>
        <taxon>Bacteria</taxon>
        <taxon>Bacillati</taxon>
        <taxon>Bacillota</taxon>
        <taxon>Bacilli</taxon>
        <taxon>Bacillales</taxon>
        <taxon>Bacillaceae</taxon>
        <taxon>Mangrovibacillus</taxon>
    </lineage>
</organism>
<gene>
    <name evidence="2" type="ORF">G8O30_00830</name>
</gene>
<protein>
    <recommendedName>
        <fullName evidence="1">YcdB/YcdC repeated domain-containing protein</fullName>
    </recommendedName>
</protein>
<accession>A0A7S8HEE1</accession>